<dbReference type="EMBL" id="CAMXCT010001913">
    <property type="protein sequence ID" value="CAI3994142.1"/>
    <property type="molecule type" value="Genomic_DNA"/>
</dbReference>
<feature type="region of interest" description="Disordered" evidence="1">
    <location>
        <begin position="1"/>
        <end position="31"/>
    </location>
</feature>
<organism evidence="2">
    <name type="scientific">Cladocopium goreaui</name>
    <dbReference type="NCBI Taxonomy" id="2562237"/>
    <lineage>
        <taxon>Eukaryota</taxon>
        <taxon>Sar</taxon>
        <taxon>Alveolata</taxon>
        <taxon>Dinophyceae</taxon>
        <taxon>Suessiales</taxon>
        <taxon>Symbiodiniaceae</taxon>
        <taxon>Cladocopium</taxon>
    </lineage>
</organism>
<accession>A0A9P1CKU9</accession>
<feature type="compositionally biased region" description="Low complexity" evidence="1">
    <location>
        <begin position="1"/>
        <end position="20"/>
    </location>
</feature>
<evidence type="ECO:0000313" key="3">
    <source>
        <dbReference type="EMBL" id="CAL1147517.1"/>
    </source>
</evidence>
<proteinExistence type="predicted"/>
<dbReference type="Proteomes" id="UP001152797">
    <property type="component" value="Unassembled WGS sequence"/>
</dbReference>
<gene>
    <name evidence="2" type="ORF">C1SCF055_LOCUS20814</name>
</gene>
<protein>
    <submittedName>
        <fullName evidence="2">Uncharacterized protein</fullName>
    </submittedName>
</protein>
<evidence type="ECO:0000313" key="2">
    <source>
        <dbReference type="EMBL" id="CAI3994142.1"/>
    </source>
</evidence>
<evidence type="ECO:0000256" key="1">
    <source>
        <dbReference type="SAM" id="MobiDB-lite"/>
    </source>
</evidence>
<reference evidence="3" key="2">
    <citation type="submission" date="2024-04" db="EMBL/GenBank/DDBJ databases">
        <authorList>
            <person name="Chen Y."/>
            <person name="Shah S."/>
            <person name="Dougan E. K."/>
            <person name="Thang M."/>
            <person name="Chan C."/>
        </authorList>
    </citation>
    <scope>NUCLEOTIDE SEQUENCE [LARGE SCALE GENOMIC DNA]</scope>
</reference>
<evidence type="ECO:0000313" key="4">
    <source>
        <dbReference type="Proteomes" id="UP001152797"/>
    </source>
</evidence>
<reference evidence="2" key="1">
    <citation type="submission" date="2022-10" db="EMBL/GenBank/DDBJ databases">
        <authorList>
            <person name="Chen Y."/>
            <person name="Dougan E. K."/>
            <person name="Chan C."/>
            <person name="Rhodes N."/>
            <person name="Thang M."/>
        </authorList>
    </citation>
    <scope>NUCLEOTIDE SEQUENCE</scope>
</reference>
<dbReference type="EMBL" id="CAMXCT030001913">
    <property type="protein sequence ID" value="CAL4781454.1"/>
    <property type="molecule type" value="Genomic_DNA"/>
</dbReference>
<dbReference type="EMBL" id="CAMXCT020001913">
    <property type="protein sequence ID" value="CAL1147517.1"/>
    <property type="molecule type" value="Genomic_DNA"/>
</dbReference>
<feature type="non-terminal residue" evidence="2">
    <location>
        <position position="1"/>
    </location>
</feature>
<dbReference type="AlphaFoldDB" id="A0A9P1CKU9"/>
<dbReference type="OrthoDB" id="411149at2759"/>
<sequence length="256" mass="28324">AKPASSPSSPTATGSPTTASDKSSSAETQLDKDTSLALQKELLDIFTAPGVQKKLREIRDSGVKCPTLAALLDTKEQRKLLEKYGLDASLSDLKEVTYIWRNFETDPDVYVNHASIQEALGFSTVKDQDVQMPKGYKQPLNKQSLIRLMKSLLKSYSEPDFQAAIEDMKRRADASKEGSKIQKDGYYHLPGREAVAFAVQEQLLPCFGLQATREGVTEMIKRCAEHLDDPEEAGHVISRLRALPQDLQGPVRSARC</sequence>
<comment type="caution">
    <text evidence="2">The sequence shown here is derived from an EMBL/GenBank/DDBJ whole genome shotgun (WGS) entry which is preliminary data.</text>
</comment>
<keyword evidence="4" id="KW-1185">Reference proteome</keyword>
<name>A0A9P1CKU9_9DINO</name>
<feature type="non-terminal residue" evidence="2">
    <location>
        <position position="256"/>
    </location>
</feature>